<keyword evidence="11" id="KW-1185">Reference proteome</keyword>
<evidence type="ECO:0000259" key="9">
    <source>
        <dbReference type="PROSITE" id="PS51123"/>
    </source>
</evidence>
<keyword evidence="3" id="KW-1003">Cell membrane</keyword>
<dbReference type="InterPro" id="IPR036737">
    <property type="entry name" value="OmpA-like_sf"/>
</dbReference>
<dbReference type="InterPro" id="IPR006665">
    <property type="entry name" value="OmpA-like"/>
</dbReference>
<evidence type="ECO:0000256" key="7">
    <source>
        <dbReference type="PROSITE-ProRule" id="PRU00473"/>
    </source>
</evidence>
<dbReference type="CDD" id="cd07185">
    <property type="entry name" value="OmpA_C-like"/>
    <property type="match status" value="1"/>
</dbReference>
<dbReference type="PROSITE" id="PS51123">
    <property type="entry name" value="OMPA_2"/>
    <property type="match status" value="1"/>
</dbReference>
<dbReference type="AlphaFoldDB" id="A0A5B8XSV7"/>
<name>A0A5B8XSV7_9DELT</name>
<dbReference type="RefSeq" id="WP_146961223.1">
    <property type="nucleotide sequence ID" value="NZ_CP042467.1"/>
</dbReference>
<dbReference type="Proteomes" id="UP000321595">
    <property type="component" value="Chromosome"/>
</dbReference>
<evidence type="ECO:0000256" key="4">
    <source>
        <dbReference type="ARBA" id="ARBA00022692"/>
    </source>
</evidence>
<dbReference type="Pfam" id="PF00691">
    <property type="entry name" value="OmpA"/>
    <property type="match status" value="1"/>
</dbReference>
<keyword evidence="4 8" id="KW-0812">Transmembrane</keyword>
<dbReference type="InterPro" id="IPR050330">
    <property type="entry name" value="Bact_OuterMem_StrucFunc"/>
</dbReference>
<dbReference type="KEGG" id="bbae:FRD01_15560"/>
<evidence type="ECO:0000256" key="6">
    <source>
        <dbReference type="ARBA" id="ARBA00023136"/>
    </source>
</evidence>
<comment type="similarity">
    <text evidence="2">Belongs to the MotB family.</text>
</comment>
<proteinExistence type="inferred from homology"/>
<evidence type="ECO:0000256" key="3">
    <source>
        <dbReference type="ARBA" id="ARBA00022475"/>
    </source>
</evidence>
<feature type="transmembrane region" description="Helical" evidence="8">
    <location>
        <begin position="16"/>
        <end position="34"/>
    </location>
</feature>
<keyword evidence="5 8" id="KW-1133">Transmembrane helix</keyword>
<feature type="domain" description="OmpA-like" evidence="9">
    <location>
        <begin position="105"/>
        <end position="218"/>
    </location>
</feature>
<organism evidence="10 11">
    <name type="scientific">Microvenator marinus</name>
    <dbReference type="NCBI Taxonomy" id="2600177"/>
    <lineage>
        <taxon>Bacteria</taxon>
        <taxon>Deltaproteobacteria</taxon>
        <taxon>Bradymonadales</taxon>
        <taxon>Microvenatoraceae</taxon>
        <taxon>Microvenator</taxon>
    </lineage>
</organism>
<dbReference type="SUPFAM" id="SSF103088">
    <property type="entry name" value="OmpA-like"/>
    <property type="match status" value="1"/>
</dbReference>
<dbReference type="InterPro" id="IPR025713">
    <property type="entry name" value="MotB-like_N_dom"/>
</dbReference>
<dbReference type="OrthoDB" id="9783110at2"/>
<evidence type="ECO:0000256" key="1">
    <source>
        <dbReference type="ARBA" id="ARBA00004162"/>
    </source>
</evidence>
<keyword evidence="6 7" id="KW-0472">Membrane</keyword>
<protein>
    <submittedName>
        <fullName evidence="10">OmpA family protein</fullName>
    </submittedName>
</protein>
<dbReference type="Pfam" id="PF13677">
    <property type="entry name" value="MotB_plug"/>
    <property type="match status" value="1"/>
</dbReference>
<dbReference type="PANTHER" id="PTHR30329">
    <property type="entry name" value="STATOR ELEMENT OF FLAGELLAR MOTOR COMPLEX"/>
    <property type="match status" value="1"/>
</dbReference>
<gene>
    <name evidence="10" type="ORF">FRD01_15560</name>
</gene>
<sequence>MPRRPQKTDEPKEDDFIVLFTALSMILLAFFIMLNSMATIDSARSRTVISSLVGTFGSMPGFEKQRTIIELDHERPGGQTQGEIERTLRQILNGELEELDIYTQDGRVVVSVGSALIFERGGTELSPKSFRTLDTLAGIIKSIGIPVRVEGHADPAPAKPPKSNWYYSTARAAAVHRYLVSGHQIPAGSVELAGYADFRADRHGNKVARVEIIFLPEARP</sequence>
<evidence type="ECO:0000313" key="10">
    <source>
        <dbReference type="EMBL" id="QED28625.1"/>
    </source>
</evidence>
<dbReference type="EMBL" id="CP042467">
    <property type="protein sequence ID" value="QED28625.1"/>
    <property type="molecule type" value="Genomic_DNA"/>
</dbReference>
<reference evidence="10 11" key="1">
    <citation type="submission" date="2019-08" db="EMBL/GenBank/DDBJ databases">
        <authorList>
            <person name="Liang Q."/>
        </authorList>
    </citation>
    <scope>NUCLEOTIDE SEQUENCE [LARGE SCALE GENOMIC DNA]</scope>
    <source>
        <strain evidence="10 11">V1718</strain>
    </source>
</reference>
<evidence type="ECO:0000256" key="2">
    <source>
        <dbReference type="ARBA" id="ARBA00008914"/>
    </source>
</evidence>
<evidence type="ECO:0000313" key="11">
    <source>
        <dbReference type="Proteomes" id="UP000321595"/>
    </source>
</evidence>
<comment type="subcellular location">
    <subcellularLocation>
        <location evidence="1">Cell membrane</location>
        <topology evidence="1">Single-pass membrane protein</topology>
    </subcellularLocation>
</comment>
<dbReference type="Gene3D" id="3.30.1330.60">
    <property type="entry name" value="OmpA-like domain"/>
    <property type="match status" value="1"/>
</dbReference>
<accession>A0A5B8XSV7</accession>
<dbReference type="GO" id="GO:0005886">
    <property type="term" value="C:plasma membrane"/>
    <property type="evidence" value="ECO:0007669"/>
    <property type="project" value="UniProtKB-SubCell"/>
</dbReference>
<evidence type="ECO:0000256" key="5">
    <source>
        <dbReference type="ARBA" id="ARBA00022989"/>
    </source>
</evidence>
<dbReference type="PANTHER" id="PTHR30329:SF21">
    <property type="entry name" value="LIPOPROTEIN YIAD-RELATED"/>
    <property type="match status" value="1"/>
</dbReference>
<evidence type="ECO:0000256" key="8">
    <source>
        <dbReference type="SAM" id="Phobius"/>
    </source>
</evidence>